<dbReference type="PANTHER" id="PTHR12526:SF595">
    <property type="entry name" value="BLL5217 PROTEIN"/>
    <property type="match status" value="1"/>
</dbReference>
<dbReference type="Pfam" id="PF00534">
    <property type="entry name" value="Glycos_transf_1"/>
    <property type="match status" value="1"/>
</dbReference>
<sequence length="371" mass="40360">MRIAQLAPLAESVPPKLYGGTERVVAWLVDELVELGHDVTLFASGDSRTKGELHPVWPRALRLGRKGADPNAACAVLLEAIAKRAKDFDVIHAHIDWLPLPLLSRLGVPFVTTMHGRLDLPGLSDVLRQFPGAGFVSISDHQRLPLPEANWIATIPHGLPSSNFRPSFDQGSYLAFLGRLTAEKGPQDAIRIARAAGMPLRIAAKIPRGETVFFKKQLEPHIDGLAVQLVGEVDEAKKQPFLAEAAALLFPIDWPEPFGLVMIEAMACGTPVIAYRSGSVPEVVEDGVTGFIVENEEQAVRAVGDLGRLDRRKVRACFEERFSADRMAREYESAYRRLISAAAGYSAGACAAPHAERRLETKLADVLSASS</sequence>
<comment type="caution">
    <text evidence="3">The sequence shown here is derived from an EMBL/GenBank/DDBJ whole genome shotgun (WGS) entry which is preliminary data.</text>
</comment>
<dbReference type="EMBL" id="SPQT01000015">
    <property type="protein sequence ID" value="TFV45333.1"/>
    <property type="molecule type" value="Genomic_DNA"/>
</dbReference>
<dbReference type="SUPFAM" id="SSF53756">
    <property type="entry name" value="UDP-Glycosyltransferase/glycogen phosphorylase"/>
    <property type="match status" value="1"/>
</dbReference>
<organism evidence="3 4">
    <name type="scientific">Bradyrhizobium niftali</name>
    <dbReference type="NCBI Taxonomy" id="2560055"/>
    <lineage>
        <taxon>Bacteria</taxon>
        <taxon>Pseudomonadati</taxon>
        <taxon>Pseudomonadota</taxon>
        <taxon>Alphaproteobacteria</taxon>
        <taxon>Hyphomicrobiales</taxon>
        <taxon>Nitrobacteraceae</taxon>
        <taxon>Bradyrhizobium</taxon>
    </lineage>
</organism>
<dbReference type="InterPro" id="IPR001296">
    <property type="entry name" value="Glyco_trans_1"/>
</dbReference>
<gene>
    <name evidence="3" type="ORF">E4K65_25070</name>
</gene>
<name>A0A4Y9LT80_9BRAD</name>
<dbReference type="Gene3D" id="3.40.50.2000">
    <property type="entry name" value="Glycogen Phosphorylase B"/>
    <property type="match status" value="2"/>
</dbReference>
<evidence type="ECO:0000313" key="4">
    <source>
        <dbReference type="Proteomes" id="UP000297966"/>
    </source>
</evidence>
<dbReference type="GO" id="GO:0016757">
    <property type="term" value="F:glycosyltransferase activity"/>
    <property type="evidence" value="ECO:0007669"/>
    <property type="project" value="InterPro"/>
</dbReference>
<dbReference type="OrthoDB" id="9801573at2"/>
<evidence type="ECO:0000313" key="3">
    <source>
        <dbReference type="EMBL" id="TFV45333.1"/>
    </source>
</evidence>
<dbReference type="Proteomes" id="UP000297966">
    <property type="component" value="Unassembled WGS sequence"/>
</dbReference>
<dbReference type="Pfam" id="PF13439">
    <property type="entry name" value="Glyco_transf_4"/>
    <property type="match status" value="1"/>
</dbReference>
<evidence type="ECO:0000259" key="1">
    <source>
        <dbReference type="Pfam" id="PF00534"/>
    </source>
</evidence>
<evidence type="ECO:0000259" key="2">
    <source>
        <dbReference type="Pfam" id="PF13439"/>
    </source>
</evidence>
<proteinExistence type="predicted"/>
<dbReference type="CDD" id="cd03802">
    <property type="entry name" value="GT4_AviGT4-like"/>
    <property type="match status" value="1"/>
</dbReference>
<feature type="domain" description="Glycosyltransferase subfamily 4-like N-terminal" evidence="2">
    <location>
        <begin position="18"/>
        <end position="119"/>
    </location>
</feature>
<protein>
    <submittedName>
        <fullName evidence="3">Glycosyltransferase family 4 protein</fullName>
    </submittedName>
</protein>
<reference evidence="3 4" key="1">
    <citation type="submission" date="2019-03" db="EMBL/GenBank/DDBJ databases">
        <title>Bradyrhizobium diversity isolated from nodules of Chamaecrista fasciculata.</title>
        <authorList>
            <person name="Klepa M.S."/>
            <person name="Urquiaga M.O."/>
            <person name="Hungria M."/>
            <person name="Delamuta J.R."/>
        </authorList>
    </citation>
    <scope>NUCLEOTIDE SEQUENCE [LARGE SCALE GENOMIC DNA]</scope>
    <source>
        <strain evidence="3 4">CNPSo 3448</strain>
    </source>
</reference>
<feature type="domain" description="Glycosyl transferase family 1" evidence="1">
    <location>
        <begin position="169"/>
        <end position="303"/>
    </location>
</feature>
<dbReference type="PANTHER" id="PTHR12526">
    <property type="entry name" value="GLYCOSYLTRANSFERASE"/>
    <property type="match status" value="1"/>
</dbReference>
<keyword evidence="4" id="KW-1185">Reference proteome</keyword>
<dbReference type="RefSeq" id="WP_135176401.1">
    <property type="nucleotide sequence ID" value="NZ_SPQT01000015.1"/>
</dbReference>
<keyword evidence="3" id="KW-0808">Transferase</keyword>
<accession>A0A4Y9LT80</accession>
<dbReference type="InterPro" id="IPR028098">
    <property type="entry name" value="Glyco_trans_4-like_N"/>
</dbReference>
<dbReference type="AlphaFoldDB" id="A0A4Y9LT80"/>